<organism evidence="1 2">
    <name type="scientific">Rhynchosporium agropyri</name>
    <dbReference type="NCBI Taxonomy" id="914238"/>
    <lineage>
        <taxon>Eukaryota</taxon>
        <taxon>Fungi</taxon>
        <taxon>Dikarya</taxon>
        <taxon>Ascomycota</taxon>
        <taxon>Pezizomycotina</taxon>
        <taxon>Leotiomycetes</taxon>
        <taxon>Helotiales</taxon>
        <taxon>Ploettnerulaceae</taxon>
        <taxon>Rhynchosporium</taxon>
    </lineage>
</organism>
<evidence type="ECO:0000313" key="1">
    <source>
        <dbReference type="EMBL" id="CZS96544.1"/>
    </source>
</evidence>
<protein>
    <submittedName>
        <fullName evidence="1">Uncharacterized protein</fullName>
    </submittedName>
</protein>
<evidence type="ECO:0000313" key="2">
    <source>
        <dbReference type="Proteomes" id="UP000178912"/>
    </source>
</evidence>
<proteinExistence type="predicted"/>
<name>A0A1E1KID2_9HELO</name>
<dbReference type="AlphaFoldDB" id="A0A1E1KID2"/>
<dbReference type="EMBL" id="FJUX01000027">
    <property type="protein sequence ID" value="CZS96544.1"/>
    <property type="molecule type" value="Genomic_DNA"/>
</dbReference>
<keyword evidence="2" id="KW-1185">Reference proteome</keyword>
<sequence length="115" mass="12430">MRTQGPPQQTAVVGLISAGVLPVRLVSGDVTSSSLSRQAPVLSQVDMRATSVHKVAVSWIMLVRRHDLRPGKVTQMFGCIQRIFVNKPTAILIAGTMLTSQKSLANVVVVFGEKY</sequence>
<dbReference type="Proteomes" id="UP000178912">
    <property type="component" value="Unassembled WGS sequence"/>
</dbReference>
<reference evidence="2" key="1">
    <citation type="submission" date="2016-03" db="EMBL/GenBank/DDBJ databases">
        <authorList>
            <person name="Guldener U."/>
        </authorList>
    </citation>
    <scope>NUCLEOTIDE SEQUENCE [LARGE SCALE GENOMIC DNA]</scope>
    <source>
        <strain evidence="2">04CH-RAC-A.6.1</strain>
    </source>
</reference>
<gene>
    <name evidence="1" type="ORF">RAG0_05824</name>
</gene>
<accession>A0A1E1KID2</accession>